<dbReference type="EMBL" id="JAQLOI010000003">
    <property type="protein sequence ID" value="MDB1126116.1"/>
    <property type="molecule type" value="Genomic_DNA"/>
</dbReference>
<keyword evidence="2" id="KW-1185">Reference proteome</keyword>
<name>A0ABT4YX04_9VIBR</name>
<dbReference type="Proteomes" id="UP001210678">
    <property type="component" value="Unassembled WGS sequence"/>
</dbReference>
<dbReference type="RefSeq" id="WP_272140453.1">
    <property type="nucleotide sequence ID" value="NZ_JAQLOI010000003.1"/>
</dbReference>
<evidence type="ECO:0000313" key="1">
    <source>
        <dbReference type="EMBL" id="MDB1126116.1"/>
    </source>
</evidence>
<sequence>MNYLSLKLDKKAQVIVNDLLEGLEAADGWYKMTARLAAQIDSKLTESDYVGKVEWFSDSDYIEKEIDYR</sequence>
<evidence type="ECO:0000313" key="2">
    <source>
        <dbReference type="Proteomes" id="UP001210678"/>
    </source>
</evidence>
<proteinExistence type="predicted"/>
<gene>
    <name evidence="1" type="ORF">PGX00_21585</name>
</gene>
<organism evidence="1 2">
    <name type="scientific">Vibrio algarum</name>
    <dbReference type="NCBI Taxonomy" id="3020714"/>
    <lineage>
        <taxon>Bacteria</taxon>
        <taxon>Pseudomonadati</taxon>
        <taxon>Pseudomonadota</taxon>
        <taxon>Gammaproteobacteria</taxon>
        <taxon>Vibrionales</taxon>
        <taxon>Vibrionaceae</taxon>
        <taxon>Vibrio</taxon>
    </lineage>
</organism>
<accession>A0ABT4YX04</accession>
<comment type="caution">
    <text evidence="1">The sequence shown here is derived from an EMBL/GenBank/DDBJ whole genome shotgun (WGS) entry which is preliminary data.</text>
</comment>
<protein>
    <submittedName>
        <fullName evidence="1">Uncharacterized protein</fullName>
    </submittedName>
</protein>
<reference evidence="1 2" key="1">
    <citation type="submission" date="2023-01" db="EMBL/GenBank/DDBJ databases">
        <title>Vibrio sp. KJ40-1 sp.nov, isolated from marine algae.</title>
        <authorList>
            <person name="Butt M."/>
            <person name="Kim J.M.J."/>
            <person name="Jeon C.O.C."/>
        </authorList>
    </citation>
    <scope>NUCLEOTIDE SEQUENCE [LARGE SCALE GENOMIC DNA]</scope>
    <source>
        <strain evidence="1 2">KJ40-1</strain>
    </source>
</reference>